<evidence type="ECO:0000256" key="5">
    <source>
        <dbReference type="SAM" id="SignalP"/>
    </source>
</evidence>
<keyword evidence="3 4" id="KW-0378">Hydrolase</keyword>
<dbReference type="InParanoid" id="A0A316YDB3"/>
<dbReference type="SUPFAM" id="SSF52768">
    <property type="entry name" value="Arginase/deacetylase"/>
    <property type="match status" value="1"/>
</dbReference>
<comment type="similarity">
    <text evidence="1">Belongs to the arginase family. Agmatinase subfamily.</text>
</comment>
<gene>
    <name evidence="6" type="ORF">FA10DRAFT_268973</name>
</gene>
<dbReference type="PROSITE" id="PS01053">
    <property type="entry name" value="ARGINASE_1"/>
    <property type="match status" value="1"/>
</dbReference>
<dbReference type="PRINTS" id="PR00116">
    <property type="entry name" value="ARGINASE"/>
</dbReference>
<feature type="signal peptide" evidence="5">
    <location>
        <begin position="1"/>
        <end position="21"/>
    </location>
</feature>
<proteinExistence type="inferred from homology"/>
<protein>
    <submittedName>
        <fullName evidence="6">Arginase/deacetylase</fullName>
    </submittedName>
</protein>
<dbReference type="InterPro" id="IPR020855">
    <property type="entry name" value="Ureohydrolase_Mn_BS"/>
</dbReference>
<evidence type="ECO:0000256" key="4">
    <source>
        <dbReference type="RuleBase" id="RU003684"/>
    </source>
</evidence>
<dbReference type="FunFam" id="3.40.800.10:FF:000014">
    <property type="entry name" value="Arginase family protein"/>
    <property type="match status" value="1"/>
</dbReference>
<dbReference type="InterPro" id="IPR006035">
    <property type="entry name" value="Ureohydrolase"/>
</dbReference>
<accession>A0A316YDB3</accession>
<keyword evidence="5" id="KW-0732">Signal</keyword>
<dbReference type="FunCoup" id="A0A316YDB3">
    <property type="interactions" value="28"/>
</dbReference>
<dbReference type="PROSITE" id="PS51409">
    <property type="entry name" value="ARGINASE_2"/>
    <property type="match status" value="1"/>
</dbReference>
<keyword evidence="7" id="KW-1185">Reference proteome</keyword>
<dbReference type="RefSeq" id="XP_025374838.1">
    <property type="nucleotide sequence ID" value="XM_025522556.1"/>
</dbReference>
<feature type="chain" id="PRO_5016431292" evidence="5">
    <location>
        <begin position="22"/>
        <end position="431"/>
    </location>
</feature>
<evidence type="ECO:0000256" key="2">
    <source>
        <dbReference type="ARBA" id="ARBA00022723"/>
    </source>
</evidence>
<evidence type="ECO:0000256" key="3">
    <source>
        <dbReference type="ARBA" id="ARBA00022801"/>
    </source>
</evidence>
<dbReference type="STRING" id="215250.A0A316YDB3"/>
<dbReference type="Gene3D" id="3.40.800.10">
    <property type="entry name" value="Ureohydrolase domain"/>
    <property type="match status" value="1"/>
</dbReference>
<dbReference type="GO" id="GO:0008783">
    <property type="term" value="F:agmatinase activity"/>
    <property type="evidence" value="ECO:0007669"/>
    <property type="project" value="TreeGrafter"/>
</dbReference>
<dbReference type="EMBL" id="KZ819639">
    <property type="protein sequence ID" value="PWN87640.1"/>
    <property type="molecule type" value="Genomic_DNA"/>
</dbReference>
<dbReference type="AlphaFoldDB" id="A0A316YDB3"/>
<dbReference type="InterPro" id="IPR023696">
    <property type="entry name" value="Ureohydrolase_dom_sf"/>
</dbReference>
<evidence type="ECO:0000313" key="7">
    <source>
        <dbReference type="Proteomes" id="UP000245768"/>
    </source>
</evidence>
<dbReference type="Proteomes" id="UP000245768">
    <property type="component" value="Unassembled WGS sequence"/>
</dbReference>
<sequence length="431" mass="46083">MRAPILTAATAAVSLLTGTLATLDAAQKILGHDHSSHDHMRDVHGVYRNPSDDGINPFPLVEPDVLSDASINLDTPAGDSIFSGLGTFAHLPFGACLSPIAGQLPEGSEEVAPGDSFDIAVVGMPFDTAVSFRPGARFGPSGIRHNSKRMSKFRGYNVPLGVNIYESGQKILDCGDIPVTAFDNNLAVKQMQRGYTSLLQRPVKTPAKEGKKPRYAKTGRSHPKLITLGGDHTLVLPVLRSLETVYGPVSVIHFDSHLDSWDPGFYGGDEASKASTINHGTFFWHAANEGLIRNGSSTHAGIRTRLAHPTDYDTDKQCGFSLQEAHVIDDIGIKGIVKNIRKAVEGNPVYLSIDIDVLDPSAAPATGTPETGGWTSRELRKILRGLDGLDIIGADVVEVAPAYDNQAALTQMVAADLVFEILGLMVKRGPL</sequence>
<organism evidence="6 7">
    <name type="scientific">Acaromyces ingoldii</name>
    <dbReference type="NCBI Taxonomy" id="215250"/>
    <lineage>
        <taxon>Eukaryota</taxon>
        <taxon>Fungi</taxon>
        <taxon>Dikarya</taxon>
        <taxon>Basidiomycota</taxon>
        <taxon>Ustilaginomycotina</taxon>
        <taxon>Exobasidiomycetes</taxon>
        <taxon>Exobasidiales</taxon>
        <taxon>Cryptobasidiaceae</taxon>
        <taxon>Acaromyces</taxon>
    </lineage>
</organism>
<dbReference type="CDD" id="cd11592">
    <property type="entry name" value="Agmatinase_PAH"/>
    <property type="match status" value="1"/>
</dbReference>
<evidence type="ECO:0000313" key="6">
    <source>
        <dbReference type="EMBL" id="PWN87640.1"/>
    </source>
</evidence>
<reference evidence="6 7" key="1">
    <citation type="journal article" date="2018" name="Mol. Biol. Evol.">
        <title>Broad Genomic Sampling Reveals a Smut Pathogenic Ancestry of the Fungal Clade Ustilaginomycotina.</title>
        <authorList>
            <person name="Kijpornyongpan T."/>
            <person name="Mondo S.J."/>
            <person name="Barry K."/>
            <person name="Sandor L."/>
            <person name="Lee J."/>
            <person name="Lipzen A."/>
            <person name="Pangilinan J."/>
            <person name="LaButti K."/>
            <person name="Hainaut M."/>
            <person name="Henrissat B."/>
            <person name="Grigoriev I.V."/>
            <person name="Spatafora J.W."/>
            <person name="Aime M.C."/>
        </authorList>
    </citation>
    <scope>NUCLEOTIDE SEQUENCE [LARGE SCALE GENOMIC DNA]</scope>
    <source>
        <strain evidence="6 7">MCA 4198</strain>
    </source>
</reference>
<dbReference type="PANTHER" id="PTHR11358:SF26">
    <property type="entry name" value="GUANIDINO ACID HYDROLASE, MITOCHONDRIAL"/>
    <property type="match status" value="1"/>
</dbReference>
<dbReference type="GO" id="GO:0046872">
    <property type="term" value="F:metal ion binding"/>
    <property type="evidence" value="ECO:0007669"/>
    <property type="project" value="UniProtKB-KW"/>
</dbReference>
<name>A0A316YDB3_9BASI</name>
<dbReference type="PANTHER" id="PTHR11358">
    <property type="entry name" value="ARGINASE/AGMATINASE"/>
    <property type="match status" value="1"/>
</dbReference>
<dbReference type="GO" id="GO:0033389">
    <property type="term" value="P:putrescine biosynthetic process from arginine, via agmatine"/>
    <property type="evidence" value="ECO:0007669"/>
    <property type="project" value="TreeGrafter"/>
</dbReference>
<keyword evidence="2" id="KW-0479">Metal-binding</keyword>
<dbReference type="OrthoDB" id="288726at2759"/>
<dbReference type="Pfam" id="PF00491">
    <property type="entry name" value="Arginase"/>
    <property type="match status" value="1"/>
</dbReference>
<evidence type="ECO:0000256" key="1">
    <source>
        <dbReference type="ARBA" id="ARBA00009227"/>
    </source>
</evidence>
<dbReference type="GeneID" id="37044472"/>